<dbReference type="EMBL" id="AMQN01000089">
    <property type="status" value="NOT_ANNOTATED_CDS"/>
    <property type="molecule type" value="Genomic_DNA"/>
</dbReference>
<proteinExistence type="inferred from homology"/>
<feature type="domain" description="Pyridoxine 5'-phosphate oxidase dimerisation C-terminal" evidence="13">
    <location>
        <begin position="180"/>
        <end position="234"/>
    </location>
</feature>
<dbReference type="InterPro" id="IPR019740">
    <property type="entry name" value="Pyridox_Oxase_CS"/>
</dbReference>
<evidence type="ECO:0000256" key="7">
    <source>
        <dbReference type="ARBA" id="ARBA00012801"/>
    </source>
</evidence>
<dbReference type="GO" id="GO:0004733">
    <property type="term" value="F:pyridoxamine phosphate oxidase activity"/>
    <property type="evidence" value="ECO:0007669"/>
    <property type="project" value="UniProtKB-EC"/>
</dbReference>
<keyword evidence="11" id="KW-0664">Pyridoxine biosynthesis</keyword>
<dbReference type="OrthoDB" id="303614at2759"/>
<dbReference type="Pfam" id="PF10590">
    <property type="entry name" value="PNP_phzG_C"/>
    <property type="match status" value="1"/>
</dbReference>
<dbReference type="PIRSF" id="PIRSF000190">
    <property type="entry name" value="Pyd_amn-ph_oxd"/>
    <property type="match status" value="1"/>
</dbReference>
<comment type="pathway">
    <text evidence="3">Cofactor metabolism; pyridoxal 5'-phosphate salvage; pyridoxal 5'-phosphate from pyridoxamine 5'-phosphate: step 1/1.</text>
</comment>
<dbReference type="Pfam" id="PF01243">
    <property type="entry name" value="PNPOx_N"/>
    <property type="match status" value="1"/>
</dbReference>
<dbReference type="NCBIfam" id="TIGR00558">
    <property type="entry name" value="pdxH"/>
    <property type="match status" value="1"/>
</dbReference>
<comment type="function">
    <text evidence="2">Catalyzes the oxidation of either pyridoxine 5'-phosphate (PNP) or pyridoxamine 5'-phosphate (PMP) into pyridoxal 5'-phosphate (PLP).</text>
</comment>
<keyword evidence="15" id="KW-1185">Reference proteome</keyword>
<dbReference type="InterPro" id="IPR000659">
    <property type="entry name" value="Pyridox_Oxase"/>
</dbReference>
<dbReference type="InterPro" id="IPR011576">
    <property type="entry name" value="Pyridox_Oxase_N"/>
</dbReference>
<dbReference type="AlphaFoldDB" id="X1Z5D6"/>
<sequence>MTDKVDIAGMRKAYKGEGEVFDIGQLTSKEPYANFGEWFKEACNTPSIHEANAMSLATATKDGCPSVRIVLLKGFDSRGFMFFTNYTSKKAQDITENPRVSLCFNWDVLNRVVRIEGTAEKLSEEESTAYFQSRPKSSQIGACVSHQSKVIPSRQVLDDRNKSLQEKFSSVEMLPKPDYWGGYLIRPHRVEFWQGQTNRIHDRICFRRPAEGEVIDPLVTHHGDDGWVIERLSP</sequence>
<evidence type="ECO:0000256" key="10">
    <source>
        <dbReference type="ARBA" id="ARBA00023002"/>
    </source>
</evidence>
<keyword evidence="10" id="KW-0560">Oxidoreductase</keyword>
<dbReference type="InterPro" id="IPR019576">
    <property type="entry name" value="Pyridoxamine_oxidase_dimer_C"/>
</dbReference>
<evidence type="ECO:0000256" key="9">
    <source>
        <dbReference type="ARBA" id="ARBA00022643"/>
    </source>
</evidence>
<comment type="pathway">
    <text evidence="4">Cofactor metabolism; pyridoxal 5'-phosphate salvage; pyridoxal 5'-phosphate from pyridoxine 5'-phosphate: step 1/1.</text>
</comment>
<evidence type="ECO:0000259" key="12">
    <source>
        <dbReference type="Pfam" id="PF01243"/>
    </source>
</evidence>
<dbReference type="FunFam" id="2.30.110.10:FF:000005">
    <property type="entry name" value="NAD(P)H-hydrate epimerase"/>
    <property type="match status" value="1"/>
</dbReference>
<comment type="cofactor">
    <cofactor evidence="1">
        <name>FMN</name>
        <dbReference type="ChEBI" id="CHEBI:58210"/>
    </cofactor>
</comment>
<dbReference type="Gene3D" id="2.30.110.10">
    <property type="entry name" value="Electron Transport, Fmn-binding Protein, Chain A"/>
    <property type="match status" value="1"/>
</dbReference>
<protein>
    <recommendedName>
        <fullName evidence="7">pyridoxal 5'-phosphate synthase</fullName>
        <ecNumber evidence="7">1.4.3.5</ecNumber>
    </recommendedName>
</protein>
<dbReference type="PROSITE" id="PS01064">
    <property type="entry name" value="PYRIDOX_OXIDASE"/>
    <property type="match status" value="1"/>
</dbReference>
<evidence type="ECO:0000256" key="5">
    <source>
        <dbReference type="ARBA" id="ARBA00007301"/>
    </source>
</evidence>
<evidence type="ECO:0000256" key="3">
    <source>
        <dbReference type="ARBA" id="ARBA00004738"/>
    </source>
</evidence>
<evidence type="ECO:0000256" key="4">
    <source>
        <dbReference type="ARBA" id="ARBA00005037"/>
    </source>
</evidence>
<reference evidence="15" key="1">
    <citation type="submission" date="2012-12" db="EMBL/GenBank/DDBJ databases">
        <authorList>
            <person name="Hellsten U."/>
            <person name="Grimwood J."/>
            <person name="Chapman J.A."/>
            <person name="Shapiro H."/>
            <person name="Aerts A."/>
            <person name="Otillar R.P."/>
            <person name="Terry A.Y."/>
            <person name="Boore J.L."/>
            <person name="Simakov O."/>
            <person name="Marletaz F."/>
            <person name="Cho S.-J."/>
            <person name="Edsinger-Gonzales E."/>
            <person name="Havlak P."/>
            <person name="Kuo D.-H."/>
            <person name="Larsson T."/>
            <person name="Lv J."/>
            <person name="Arendt D."/>
            <person name="Savage R."/>
            <person name="Osoegawa K."/>
            <person name="de Jong P."/>
            <person name="Lindberg D.R."/>
            <person name="Seaver E.C."/>
            <person name="Weisblat D.A."/>
            <person name="Putnam N.H."/>
            <person name="Grigoriev I.V."/>
            <person name="Rokhsar D.S."/>
        </authorList>
    </citation>
    <scope>NUCLEOTIDE SEQUENCE</scope>
    <source>
        <strain evidence="15">I ESC-2004</strain>
    </source>
</reference>
<comment type="subunit">
    <text evidence="6">Homodimer.</text>
</comment>
<reference evidence="15" key="2">
    <citation type="journal article" date="2013" name="Nature">
        <title>Insights into bilaterian evolution from three spiralian genomes.</title>
        <authorList>
            <person name="Simakov O."/>
            <person name="Marletaz F."/>
            <person name="Cho S.J."/>
            <person name="Edsinger-Gonzales E."/>
            <person name="Havlak P."/>
            <person name="Hellsten U."/>
            <person name="Kuo D.H."/>
            <person name="Larsson T."/>
            <person name="Lv J."/>
            <person name="Arendt D."/>
            <person name="Savage R."/>
            <person name="Osoegawa K."/>
            <person name="de Jong P."/>
            <person name="Grimwood J."/>
            <person name="Chapman J.A."/>
            <person name="Shapiro H."/>
            <person name="Aerts A."/>
            <person name="Otillar R.P."/>
            <person name="Terry A.Y."/>
            <person name="Boore J.L."/>
            <person name="Grigoriev I.V."/>
            <person name="Lindberg D.R."/>
            <person name="Seaver E.C."/>
            <person name="Weisblat D.A."/>
            <person name="Putnam N.H."/>
            <person name="Rokhsar D.S."/>
        </authorList>
    </citation>
    <scope>NUCLEOTIDE SEQUENCE</scope>
    <source>
        <strain evidence="15">I ESC-2004</strain>
    </source>
</reference>
<evidence type="ECO:0000256" key="2">
    <source>
        <dbReference type="ARBA" id="ARBA00003691"/>
    </source>
</evidence>
<dbReference type="GO" id="GO:0010181">
    <property type="term" value="F:FMN binding"/>
    <property type="evidence" value="ECO:0007669"/>
    <property type="project" value="InterPro"/>
</dbReference>
<dbReference type="EnsemblMetazoa" id="CapteT149052">
    <property type="protein sequence ID" value="CapteP149052"/>
    <property type="gene ID" value="CapteG149052"/>
</dbReference>
<dbReference type="NCBIfam" id="NF004231">
    <property type="entry name" value="PRK05679.1"/>
    <property type="match status" value="1"/>
</dbReference>
<dbReference type="EC" id="1.4.3.5" evidence="7"/>
<comment type="similarity">
    <text evidence="5">Belongs to the pyridoxamine 5'-phosphate oxidase family.</text>
</comment>
<dbReference type="PANTHER" id="PTHR10851:SF0">
    <property type="entry name" value="PYRIDOXINE-5'-PHOSPHATE OXIDASE"/>
    <property type="match status" value="1"/>
</dbReference>
<feature type="domain" description="Pyridoxamine 5'-phosphate oxidase N-terminal" evidence="12">
    <location>
        <begin position="48"/>
        <end position="160"/>
    </location>
</feature>
<dbReference type="HOGENOM" id="CLU_032263_2_1_1"/>
<evidence type="ECO:0000256" key="8">
    <source>
        <dbReference type="ARBA" id="ARBA00022630"/>
    </source>
</evidence>
<evidence type="ECO:0000256" key="1">
    <source>
        <dbReference type="ARBA" id="ARBA00001917"/>
    </source>
</evidence>
<accession>X1Z5D6</accession>
<dbReference type="GO" id="GO:0008615">
    <property type="term" value="P:pyridoxine biosynthetic process"/>
    <property type="evidence" value="ECO:0007669"/>
    <property type="project" value="UniProtKB-KW"/>
</dbReference>
<keyword evidence="8" id="KW-0285">Flavoprotein</keyword>
<dbReference type="SUPFAM" id="SSF50475">
    <property type="entry name" value="FMN-binding split barrel"/>
    <property type="match status" value="1"/>
</dbReference>
<evidence type="ECO:0000256" key="11">
    <source>
        <dbReference type="ARBA" id="ARBA00023096"/>
    </source>
</evidence>
<dbReference type="HAMAP" id="MF_01629">
    <property type="entry name" value="PdxH"/>
    <property type="match status" value="1"/>
</dbReference>
<evidence type="ECO:0000313" key="14">
    <source>
        <dbReference type="EnsemblMetazoa" id="CapteP149052"/>
    </source>
</evidence>
<dbReference type="PANTHER" id="PTHR10851">
    <property type="entry name" value="PYRIDOXINE-5-PHOSPHATE OXIDASE"/>
    <property type="match status" value="1"/>
</dbReference>
<dbReference type="InterPro" id="IPR012349">
    <property type="entry name" value="Split_barrel_FMN-bd"/>
</dbReference>
<keyword evidence="9" id="KW-0288">FMN</keyword>
<dbReference type="OMA" id="AYFRTRP"/>
<reference evidence="14" key="3">
    <citation type="submission" date="2015-06" db="UniProtKB">
        <authorList>
            <consortium name="EnsemblMetazoa"/>
        </authorList>
    </citation>
    <scope>IDENTIFICATION</scope>
</reference>
<dbReference type="UniPathway" id="UPA01068">
    <property type="reaction ID" value="UER00304"/>
</dbReference>
<evidence type="ECO:0000256" key="6">
    <source>
        <dbReference type="ARBA" id="ARBA00011738"/>
    </source>
</evidence>
<evidence type="ECO:0000259" key="13">
    <source>
        <dbReference type="Pfam" id="PF10590"/>
    </source>
</evidence>
<organism evidence="14 15">
    <name type="scientific">Capitella teleta</name>
    <name type="common">Polychaete worm</name>
    <dbReference type="NCBI Taxonomy" id="283909"/>
    <lineage>
        <taxon>Eukaryota</taxon>
        <taxon>Metazoa</taxon>
        <taxon>Spiralia</taxon>
        <taxon>Lophotrochozoa</taxon>
        <taxon>Annelida</taxon>
        <taxon>Polychaeta</taxon>
        <taxon>Sedentaria</taxon>
        <taxon>Scolecida</taxon>
        <taxon>Capitellidae</taxon>
        <taxon>Capitella</taxon>
    </lineage>
</organism>
<evidence type="ECO:0000313" key="15">
    <source>
        <dbReference type="Proteomes" id="UP000014760"/>
    </source>
</evidence>
<dbReference type="Proteomes" id="UP000014760">
    <property type="component" value="Unassembled WGS sequence"/>
</dbReference>
<name>X1Z5D6_CAPTE</name>